<evidence type="ECO:0000259" key="1">
    <source>
        <dbReference type="Pfam" id="PF02190"/>
    </source>
</evidence>
<dbReference type="InterPro" id="IPR015947">
    <property type="entry name" value="PUA-like_sf"/>
</dbReference>
<name>A0A2S7T3X5_9FLAO</name>
<accession>A0A2S7T3X5</accession>
<evidence type="ECO:0000313" key="2">
    <source>
        <dbReference type="EMBL" id="PQJ14620.1"/>
    </source>
</evidence>
<comment type="caution">
    <text evidence="2">The sequence shown here is derived from an EMBL/GenBank/DDBJ whole genome shotgun (WGS) entry which is preliminary data.</text>
</comment>
<dbReference type="GO" id="GO:0006508">
    <property type="term" value="P:proteolysis"/>
    <property type="evidence" value="ECO:0007669"/>
    <property type="project" value="UniProtKB-KW"/>
</dbReference>
<proteinExistence type="predicted"/>
<gene>
    <name evidence="2" type="ORF">BST99_01625</name>
</gene>
<dbReference type="OrthoDB" id="25394at2"/>
<dbReference type="InterPro" id="IPR003111">
    <property type="entry name" value="Lon_prtase_N"/>
</dbReference>
<sequence length="212" mass="24856">MHLAQFPLQSVFYPGETVPLHIFEDRYKHLISDCKNETITFGIPVYLNERLQFGTEVQLVEVVTTYAGGEMDVVCLGRQVYELLTFEPEMKDKPYAGGLVRFLEHENDGTPERRAVVFEKLKRLYELMGVVLPPEKEAEFNSYQYAHKMGLTLEQEYKMLQISRESERLDFIDAHLNTTIQVLQEVDRTKQKIELNGHFRNFDPLDFKKFEL</sequence>
<dbReference type="Gene3D" id="2.30.130.40">
    <property type="entry name" value="LON domain-like"/>
    <property type="match status" value="1"/>
</dbReference>
<keyword evidence="2" id="KW-0378">Hydrolase</keyword>
<feature type="domain" description="Lon N-terminal" evidence="1">
    <location>
        <begin position="5"/>
        <end position="186"/>
    </location>
</feature>
<dbReference type="SUPFAM" id="SSF88697">
    <property type="entry name" value="PUA domain-like"/>
    <property type="match status" value="1"/>
</dbReference>
<dbReference type="AlphaFoldDB" id="A0A2S7T3X5"/>
<dbReference type="InterPro" id="IPR046336">
    <property type="entry name" value="Lon_prtase_N_sf"/>
</dbReference>
<dbReference type="Pfam" id="PF02190">
    <property type="entry name" value="LON_substr_bdg"/>
    <property type="match status" value="1"/>
</dbReference>
<keyword evidence="2" id="KW-0645">Protease</keyword>
<dbReference type="RefSeq" id="WP_105000254.1">
    <property type="nucleotide sequence ID" value="NZ_MQVX01000001.1"/>
</dbReference>
<dbReference type="EMBL" id="MQVX01000001">
    <property type="protein sequence ID" value="PQJ14620.1"/>
    <property type="molecule type" value="Genomic_DNA"/>
</dbReference>
<dbReference type="Proteomes" id="UP000239366">
    <property type="component" value="Unassembled WGS sequence"/>
</dbReference>
<organism evidence="2 3">
    <name type="scientific">Aureicoccus marinus</name>
    <dbReference type="NCBI Taxonomy" id="754435"/>
    <lineage>
        <taxon>Bacteria</taxon>
        <taxon>Pseudomonadati</taxon>
        <taxon>Bacteroidota</taxon>
        <taxon>Flavobacteriia</taxon>
        <taxon>Flavobacteriales</taxon>
        <taxon>Flavobacteriaceae</taxon>
        <taxon>Aureicoccus</taxon>
    </lineage>
</organism>
<reference evidence="3" key="1">
    <citation type="submission" date="2016-11" db="EMBL/GenBank/DDBJ databases">
        <title>Trade-off between light-utilization and light-protection in marine flavobacteria.</title>
        <authorList>
            <person name="Kumagai Y."/>
            <person name="Yoshizawa S."/>
            <person name="Kogure K."/>
        </authorList>
    </citation>
    <scope>NUCLEOTIDE SEQUENCE [LARGE SCALE GENOMIC DNA]</scope>
    <source>
        <strain evidence="3">SG-18</strain>
    </source>
</reference>
<keyword evidence="3" id="KW-1185">Reference proteome</keyword>
<evidence type="ECO:0000313" key="3">
    <source>
        <dbReference type="Proteomes" id="UP000239366"/>
    </source>
</evidence>
<protein>
    <submittedName>
        <fullName evidence="2">ATP-dependent protease</fullName>
    </submittedName>
</protein>
<dbReference type="GO" id="GO:0008233">
    <property type="term" value="F:peptidase activity"/>
    <property type="evidence" value="ECO:0007669"/>
    <property type="project" value="UniProtKB-KW"/>
</dbReference>